<sequence length="239" mass="27227">MAKWILGDNVYMGAKLPLAVVKPYRPLYEPSKHGDAVLSTIFPKSIIELKSMKYLPVIKLATSHQPTLVSYYKSRKMKREADLKPYAYVNKTSEAAGSEMGEESKNFVKMRPILIENSRQQPIVPSWSTVQYNRRPIINTPWMKDTQNVAMTTVNNINGAMLELSDTDIQRETAKANLILVQRMGDLVMAEKDKVKSELGRVKIDSERMASERDRNLMESQKLEMEKELYEAKLLSGAP</sequence>
<name>A0A6A4KK60_APOLU</name>
<reference evidence="1" key="1">
    <citation type="journal article" date="2021" name="Mol. Ecol. Resour.">
        <title>Apolygus lucorum genome provides insights into omnivorousness and mesophyll feeding.</title>
        <authorList>
            <person name="Liu Y."/>
            <person name="Liu H."/>
            <person name="Wang H."/>
            <person name="Huang T."/>
            <person name="Liu B."/>
            <person name="Yang B."/>
            <person name="Yin L."/>
            <person name="Li B."/>
            <person name="Zhang Y."/>
            <person name="Zhang S."/>
            <person name="Jiang F."/>
            <person name="Zhang X."/>
            <person name="Ren Y."/>
            <person name="Wang B."/>
            <person name="Wang S."/>
            <person name="Lu Y."/>
            <person name="Wu K."/>
            <person name="Fan W."/>
            <person name="Wang G."/>
        </authorList>
    </citation>
    <scope>NUCLEOTIDE SEQUENCE</scope>
    <source>
        <strain evidence="1">12Hb</strain>
    </source>
</reference>
<gene>
    <name evidence="1" type="ORF">GE061_000404</name>
</gene>
<evidence type="ECO:0000313" key="1">
    <source>
        <dbReference type="EMBL" id="KAF6216066.1"/>
    </source>
</evidence>
<comment type="caution">
    <text evidence="1">The sequence shown here is derived from an EMBL/GenBank/DDBJ whole genome shotgun (WGS) entry which is preliminary data.</text>
</comment>
<accession>A0A6A4KK60</accession>
<dbReference type="Proteomes" id="UP000466442">
    <property type="component" value="Linkage Group LG1"/>
</dbReference>
<organism evidence="1 2">
    <name type="scientific">Apolygus lucorum</name>
    <name type="common">Small green plant bug</name>
    <name type="synonym">Lygocoris lucorum</name>
    <dbReference type="NCBI Taxonomy" id="248454"/>
    <lineage>
        <taxon>Eukaryota</taxon>
        <taxon>Metazoa</taxon>
        <taxon>Ecdysozoa</taxon>
        <taxon>Arthropoda</taxon>
        <taxon>Hexapoda</taxon>
        <taxon>Insecta</taxon>
        <taxon>Pterygota</taxon>
        <taxon>Neoptera</taxon>
        <taxon>Paraneoptera</taxon>
        <taxon>Hemiptera</taxon>
        <taxon>Heteroptera</taxon>
        <taxon>Panheteroptera</taxon>
        <taxon>Cimicomorpha</taxon>
        <taxon>Miridae</taxon>
        <taxon>Mirini</taxon>
        <taxon>Apolygus</taxon>
    </lineage>
</organism>
<evidence type="ECO:0000313" key="2">
    <source>
        <dbReference type="Proteomes" id="UP000466442"/>
    </source>
</evidence>
<keyword evidence="2" id="KW-1185">Reference proteome</keyword>
<dbReference type="EMBL" id="WIXP02000001">
    <property type="protein sequence ID" value="KAF6216066.1"/>
    <property type="molecule type" value="Genomic_DNA"/>
</dbReference>
<dbReference type="AlphaFoldDB" id="A0A6A4KK60"/>
<protein>
    <submittedName>
        <fullName evidence="1">Uncharacterized protein</fullName>
    </submittedName>
</protein>
<dbReference type="OrthoDB" id="6628816at2759"/>
<proteinExistence type="predicted"/>